<protein>
    <recommendedName>
        <fullName evidence="2">Endonuclease/exonuclease/phosphatase domain-containing protein</fullName>
    </recommendedName>
</protein>
<name>A0A1F5V2B6_FRAXR</name>
<gene>
    <name evidence="3" type="ORF">A2Z21_05860</name>
</gene>
<proteinExistence type="predicted"/>
<evidence type="ECO:0000313" key="3">
    <source>
        <dbReference type="EMBL" id="OGF57557.1"/>
    </source>
</evidence>
<feature type="domain" description="Endonuclease/exonuclease/phosphatase" evidence="2">
    <location>
        <begin position="99"/>
        <end position="300"/>
    </location>
</feature>
<dbReference type="Gene3D" id="3.60.10.10">
    <property type="entry name" value="Endonuclease/exonuclease/phosphatase"/>
    <property type="match status" value="1"/>
</dbReference>
<dbReference type="AlphaFoldDB" id="A0A1F5V2B6"/>
<dbReference type="GO" id="GO:0003824">
    <property type="term" value="F:catalytic activity"/>
    <property type="evidence" value="ECO:0007669"/>
    <property type="project" value="InterPro"/>
</dbReference>
<dbReference type="Proteomes" id="UP000179157">
    <property type="component" value="Unassembled WGS sequence"/>
</dbReference>
<evidence type="ECO:0000256" key="1">
    <source>
        <dbReference type="SAM" id="Phobius"/>
    </source>
</evidence>
<comment type="caution">
    <text evidence="3">The sequence shown here is derived from an EMBL/GenBank/DDBJ whole genome shotgun (WGS) entry which is preliminary data.</text>
</comment>
<dbReference type="SUPFAM" id="SSF56219">
    <property type="entry name" value="DNase I-like"/>
    <property type="match status" value="1"/>
</dbReference>
<organism evidence="3 4">
    <name type="scientific">Fraserbacteria sp. (strain RBG_16_55_9)</name>
    <dbReference type="NCBI Taxonomy" id="1817864"/>
    <lineage>
        <taxon>Bacteria</taxon>
        <taxon>Candidatus Fraseribacteriota</taxon>
    </lineage>
</organism>
<evidence type="ECO:0000259" key="2">
    <source>
        <dbReference type="Pfam" id="PF03372"/>
    </source>
</evidence>
<reference evidence="3 4" key="1">
    <citation type="journal article" date="2016" name="Nat. Commun.">
        <title>Thousands of microbial genomes shed light on interconnected biogeochemical processes in an aquifer system.</title>
        <authorList>
            <person name="Anantharaman K."/>
            <person name="Brown C.T."/>
            <person name="Hug L.A."/>
            <person name="Sharon I."/>
            <person name="Castelle C.J."/>
            <person name="Probst A.J."/>
            <person name="Thomas B.C."/>
            <person name="Singh A."/>
            <person name="Wilkins M.J."/>
            <person name="Karaoz U."/>
            <person name="Brodie E.L."/>
            <person name="Williams K.H."/>
            <person name="Hubbard S.S."/>
            <person name="Banfield J.F."/>
        </authorList>
    </citation>
    <scope>NUCLEOTIDE SEQUENCE [LARGE SCALE GENOMIC DNA]</scope>
    <source>
        <strain evidence="4">RBG_16_55_9</strain>
    </source>
</reference>
<feature type="transmembrane region" description="Helical" evidence="1">
    <location>
        <begin position="38"/>
        <end position="56"/>
    </location>
</feature>
<keyword evidence="1" id="KW-1133">Transmembrane helix</keyword>
<accession>A0A1F5V2B6</accession>
<feature type="transmembrane region" description="Helical" evidence="1">
    <location>
        <begin position="63"/>
        <end position="81"/>
    </location>
</feature>
<evidence type="ECO:0000313" key="4">
    <source>
        <dbReference type="Proteomes" id="UP000179157"/>
    </source>
</evidence>
<dbReference type="InterPro" id="IPR005135">
    <property type="entry name" value="Endo/exonuclease/phosphatase"/>
</dbReference>
<dbReference type="InterPro" id="IPR036691">
    <property type="entry name" value="Endo/exonu/phosph_ase_sf"/>
</dbReference>
<dbReference type="EMBL" id="MFGX01000010">
    <property type="protein sequence ID" value="OGF57557.1"/>
    <property type="molecule type" value="Genomic_DNA"/>
</dbReference>
<feature type="transmembrane region" description="Helical" evidence="1">
    <location>
        <begin position="9"/>
        <end position="32"/>
    </location>
</feature>
<keyword evidence="1" id="KW-0472">Membrane</keyword>
<keyword evidence="1" id="KW-0812">Transmembrane</keyword>
<sequence>MPKILLQPLYFFAAASILLIVAPLLGLFYWALELANYLSLHSAAVLLIIAPLLLIAGKRLEAAICFAFATMGILFVMPFYVPTQPQTSCNPVQRALLINLLKENRDYQRVTDYVRSANPDIVIFEEVTPAWDDALRDLRDEYPYWKSVPRADHTGIAILSKIPDIEAEITTIGGNSPPSVVSNYVLNGSPVLVIGTHPPPPFGPIAADAKKLHFQQLAQIIKSHDGAVIVLGDLNMTSRSSLFQWFVHDTHLRDTRLGFGLQPTFPVSSPLFRIDIDHALVSSGVAVQSRRLGPDIGSDHYPVELDYSIQC</sequence>
<dbReference type="Pfam" id="PF03372">
    <property type="entry name" value="Exo_endo_phos"/>
    <property type="match status" value="1"/>
</dbReference>